<keyword evidence="2" id="KW-1133">Transmembrane helix</keyword>
<reference evidence="3" key="1">
    <citation type="submission" date="2021-01" db="EMBL/GenBank/DDBJ databases">
        <authorList>
            <consortium name="Genoscope - CEA"/>
            <person name="William W."/>
        </authorList>
    </citation>
    <scope>NUCLEOTIDE SEQUENCE</scope>
</reference>
<gene>
    <name evidence="3" type="ORF">POCTA_138.1.T1210176</name>
</gene>
<organism evidence="3 4">
    <name type="scientific">Paramecium octaurelia</name>
    <dbReference type="NCBI Taxonomy" id="43137"/>
    <lineage>
        <taxon>Eukaryota</taxon>
        <taxon>Sar</taxon>
        <taxon>Alveolata</taxon>
        <taxon>Ciliophora</taxon>
        <taxon>Intramacronucleata</taxon>
        <taxon>Oligohymenophorea</taxon>
        <taxon>Peniculida</taxon>
        <taxon>Parameciidae</taxon>
        <taxon>Paramecium</taxon>
    </lineage>
</organism>
<evidence type="ECO:0000256" key="1">
    <source>
        <dbReference type="SAM" id="Coils"/>
    </source>
</evidence>
<protein>
    <submittedName>
        <fullName evidence="3">Uncharacterized protein</fullName>
    </submittedName>
</protein>
<keyword evidence="2" id="KW-0472">Membrane</keyword>
<evidence type="ECO:0000313" key="3">
    <source>
        <dbReference type="EMBL" id="CAD8200331.1"/>
    </source>
</evidence>
<comment type="caution">
    <text evidence="3">The sequence shown here is derived from an EMBL/GenBank/DDBJ whole genome shotgun (WGS) entry which is preliminary data.</text>
</comment>
<keyword evidence="1" id="KW-0175">Coiled coil</keyword>
<proteinExistence type="predicted"/>
<sequence>MEKLILNKGYYQMPKAIQVLLKNNLDNVNTELAARKQQNKELNDGWNNELMLLSQAESALGKAEQEDDQKQQYIDRTQIILQYLLILFVMRGFFAITRAFIAPVAKQTFHFSSQQSKIQTRIVINQINQLIRLSSTMSGLRIANQYNLSLFSLLEDAQDDLTDLENKQMGLQLKCTVSI</sequence>
<accession>A0A8S1XH19</accession>
<dbReference type="Proteomes" id="UP000683925">
    <property type="component" value="Unassembled WGS sequence"/>
</dbReference>
<keyword evidence="4" id="KW-1185">Reference proteome</keyword>
<evidence type="ECO:0000256" key="2">
    <source>
        <dbReference type="SAM" id="Phobius"/>
    </source>
</evidence>
<keyword evidence="2" id="KW-0812">Transmembrane</keyword>
<feature type="coiled-coil region" evidence="1">
    <location>
        <begin position="147"/>
        <end position="174"/>
    </location>
</feature>
<name>A0A8S1XH19_PAROT</name>
<dbReference type="EMBL" id="CAJJDP010000121">
    <property type="protein sequence ID" value="CAD8200331.1"/>
    <property type="molecule type" value="Genomic_DNA"/>
</dbReference>
<feature type="transmembrane region" description="Helical" evidence="2">
    <location>
        <begin position="80"/>
        <end position="101"/>
    </location>
</feature>
<evidence type="ECO:0000313" key="4">
    <source>
        <dbReference type="Proteomes" id="UP000683925"/>
    </source>
</evidence>
<dbReference type="AlphaFoldDB" id="A0A8S1XH19"/>